<dbReference type="SUPFAM" id="SSF82185">
    <property type="entry name" value="Histone H3 K4-specific methyltransferase SET7/9 N-terminal domain"/>
    <property type="match status" value="1"/>
</dbReference>
<organism evidence="12 13">
    <name type="scientific">Hymenobacter canadensis</name>
    <dbReference type="NCBI Taxonomy" id="2999067"/>
    <lineage>
        <taxon>Bacteria</taxon>
        <taxon>Pseudomonadati</taxon>
        <taxon>Bacteroidota</taxon>
        <taxon>Cytophagia</taxon>
        <taxon>Cytophagales</taxon>
        <taxon>Hymenobacteraceae</taxon>
        <taxon>Hymenobacter</taxon>
    </lineage>
</organism>
<keyword evidence="7" id="KW-0653">Protein transport</keyword>
<proteinExistence type="inferred from homology"/>
<dbReference type="PANTHER" id="PTHR33446">
    <property type="entry name" value="PROTEIN TONB-RELATED"/>
    <property type="match status" value="1"/>
</dbReference>
<dbReference type="InterPro" id="IPR051045">
    <property type="entry name" value="TonB-dependent_transducer"/>
</dbReference>
<dbReference type="SUPFAM" id="SSF74653">
    <property type="entry name" value="TolA/TonB C-terminal domain"/>
    <property type="match status" value="1"/>
</dbReference>
<evidence type="ECO:0000256" key="8">
    <source>
        <dbReference type="ARBA" id="ARBA00022989"/>
    </source>
</evidence>
<feature type="chain" id="PRO_5047430515" evidence="10">
    <location>
        <begin position="22"/>
        <end position="247"/>
    </location>
</feature>
<keyword evidence="5" id="KW-0997">Cell inner membrane</keyword>
<reference evidence="12 13" key="1">
    <citation type="submission" date="2022-12" db="EMBL/GenBank/DDBJ databases">
        <title>Hymenobacter canadensis sp. nov. isolated from lake water of the Cambridge Bay, Canada.</title>
        <authorList>
            <person name="Kim W.H."/>
            <person name="Lee Y.M."/>
        </authorList>
    </citation>
    <scope>NUCLEOTIDE SEQUENCE [LARGE SCALE GENOMIC DNA]</scope>
    <source>
        <strain evidence="12 13">PAMC 29467</strain>
    </source>
</reference>
<keyword evidence="13" id="KW-1185">Reference proteome</keyword>
<dbReference type="Proteomes" id="UP001211005">
    <property type="component" value="Chromosome"/>
</dbReference>
<protein>
    <submittedName>
        <fullName evidence="12">TonB family protein</fullName>
    </submittedName>
</protein>
<keyword evidence="4" id="KW-1003">Cell membrane</keyword>
<comment type="subcellular location">
    <subcellularLocation>
        <location evidence="1">Cell inner membrane</location>
        <topology evidence="1">Single-pass membrane protein</topology>
        <orientation evidence="1">Periplasmic side</orientation>
    </subcellularLocation>
</comment>
<evidence type="ECO:0000256" key="7">
    <source>
        <dbReference type="ARBA" id="ARBA00022927"/>
    </source>
</evidence>
<dbReference type="RefSeq" id="WP_269558779.1">
    <property type="nucleotide sequence ID" value="NZ_CP114767.1"/>
</dbReference>
<evidence type="ECO:0000256" key="5">
    <source>
        <dbReference type="ARBA" id="ARBA00022519"/>
    </source>
</evidence>
<evidence type="ECO:0000256" key="4">
    <source>
        <dbReference type="ARBA" id="ARBA00022475"/>
    </source>
</evidence>
<feature type="domain" description="TonB C-terminal" evidence="11">
    <location>
        <begin position="156"/>
        <end position="247"/>
    </location>
</feature>
<evidence type="ECO:0000256" key="1">
    <source>
        <dbReference type="ARBA" id="ARBA00004383"/>
    </source>
</evidence>
<keyword evidence="3" id="KW-0813">Transport</keyword>
<keyword evidence="9" id="KW-0472">Membrane</keyword>
<dbReference type="NCBIfam" id="TIGR01352">
    <property type="entry name" value="tonB_Cterm"/>
    <property type="match status" value="1"/>
</dbReference>
<evidence type="ECO:0000259" key="11">
    <source>
        <dbReference type="PROSITE" id="PS52015"/>
    </source>
</evidence>
<dbReference type="PROSITE" id="PS52015">
    <property type="entry name" value="TONB_CTD"/>
    <property type="match status" value="1"/>
</dbReference>
<dbReference type="Pfam" id="PF03544">
    <property type="entry name" value="TonB_C"/>
    <property type="match status" value="1"/>
</dbReference>
<evidence type="ECO:0000313" key="12">
    <source>
        <dbReference type="EMBL" id="WBA40693.1"/>
    </source>
</evidence>
<keyword evidence="10" id="KW-0732">Signal</keyword>
<dbReference type="Gene3D" id="2.20.110.10">
    <property type="entry name" value="Histone H3 K4-specific methyltransferase SET7/9 N-terminal domain"/>
    <property type="match status" value="1"/>
</dbReference>
<dbReference type="PANTHER" id="PTHR33446:SF2">
    <property type="entry name" value="PROTEIN TONB"/>
    <property type="match status" value="1"/>
</dbReference>
<comment type="similarity">
    <text evidence="2">Belongs to the TonB family.</text>
</comment>
<dbReference type="InterPro" id="IPR006260">
    <property type="entry name" value="TonB/TolA_C"/>
</dbReference>
<name>A0ABY7LJY9_9BACT</name>
<keyword evidence="6" id="KW-0812">Transmembrane</keyword>
<dbReference type="InterPro" id="IPR037682">
    <property type="entry name" value="TonB_C"/>
</dbReference>
<evidence type="ECO:0000313" key="13">
    <source>
        <dbReference type="Proteomes" id="UP001211005"/>
    </source>
</evidence>
<accession>A0ABY7LJY9</accession>
<gene>
    <name evidence="12" type="ORF">O3303_12765</name>
</gene>
<evidence type="ECO:0000256" key="3">
    <source>
        <dbReference type="ARBA" id="ARBA00022448"/>
    </source>
</evidence>
<evidence type="ECO:0000256" key="9">
    <source>
        <dbReference type="ARBA" id="ARBA00023136"/>
    </source>
</evidence>
<dbReference type="EMBL" id="CP114767">
    <property type="protein sequence ID" value="WBA40693.1"/>
    <property type="molecule type" value="Genomic_DNA"/>
</dbReference>
<evidence type="ECO:0000256" key="2">
    <source>
        <dbReference type="ARBA" id="ARBA00006555"/>
    </source>
</evidence>
<dbReference type="Gene3D" id="3.30.1150.10">
    <property type="match status" value="1"/>
</dbReference>
<keyword evidence="8" id="KW-1133">Transmembrane helix</keyword>
<evidence type="ECO:0000256" key="10">
    <source>
        <dbReference type="SAM" id="SignalP"/>
    </source>
</evidence>
<feature type="signal peptide" evidence="10">
    <location>
        <begin position="1"/>
        <end position="21"/>
    </location>
</feature>
<sequence>MLLSTRFLLPLLLAMPLATLAQTTQKVTVPLPTAPGREEYEVLPGPPPVRQGTYRYYAGRKGNTLIRQGYYTANQPDSLWTEYYESGKRLMSQGIYRQGRKFGEWKYYSADGTPTLRYDYSAGRILFKAPSTMRHQLAFQPVAQGAPFSTEPLYTEGTDALLIFVGRTLRYPAMALRNRLMGTVTIGFTIDTAGKTSGYRVVKGLGMGADEEAMRVVQLLPGTWIPASANGQPVPAECLVPVTFAIR</sequence>
<evidence type="ECO:0000256" key="6">
    <source>
        <dbReference type="ARBA" id="ARBA00022692"/>
    </source>
</evidence>